<comment type="similarity">
    <text evidence="1">Belongs to the glycosyltransferase 2 family.</text>
</comment>
<dbReference type="Pfam" id="PF00535">
    <property type="entry name" value="Glycos_transf_2"/>
    <property type="match status" value="1"/>
</dbReference>
<sequence length="323" mass="36628">MQHSITVGLPVYNAMPFLPEAMESILQQTASNFSILVVVDGATDGSLEYLEAIRDNRLRILSQAHAGLPATLNRLLREAKTGWLVRQDADDVSYPKRIERIQEHISREPDAGMFYSLAEYYPSSHSMGLFRSSRGSPQELRQIVQSGYLLSICHPTVALNVEKTLAVGGYRNLAHAEDADLWWRMALQYDIHLLPEILLGFRQNASSISSRYSYIQELHGLYIQYLLLSHLSDQKALPFADLVSLLETRISARRLEAKRQLRCLNMNLGAKHYGGAFMALVLSFLASPAYFAQRVKDELFPNTCVANGVSPEFFYRRKEVFWP</sequence>
<dbReference type="PANTHER" id="PTHR43685">
    <property type="entry name" value="GLYCOSYLTRANSFERASE"/>
    <property type="match status" value="1"/>
</dbReference>
<gene>
    <name evidence="5" type="ORF">H7849_01360</name>
</gene>
<dbReference type="Gene3D" id="3.90.550.10">
    <property type="entry name" value="Spore Coat Polysaccharide Biosynthesis Protein SpsA, Chain A"/>
    <property type="match status" value="1"/>
</dbReference>
<evidence type="ECO:0000256" key="1">
    <source>
        <dbReference type="ARBA" id="ARBA00006739"/>
    </source>
</evidence>
<dbReference type="RefSeq" id="WP_186743647.1">
    <property type="nucleotide sequence ID" value="NZ_CP060394.1"/>
</dbReference>
<accession>A0A7G8BJH3</accession>
<dbReference type="InterPro" id="IPR001173">
    <property type="entry name" value="Glyco_trans_2-like"/>
</dbReference>
<dbReference type="PANTHER" id="PTHR43685:SF5">
    <property type="entry name" value="GLYCOSYLTRANSFERASE EPSE-RELATED"/>
    <property type="match status" value="1"/>
</dbReference>
<dbReference type="GO" id="GO:0016757">
    <property type="term" value="F:glycosyltransferase activity"/>
    <property type="evidence" value="ECO:0007669"/>
    <property type="project" value="UniProtKB-KW"/>
</dbReference>
<keyword evidence="6" id="KW-1185">Reference proteome</keyword>
<keyword evidence="3 5" id="KW-0808">Transferase</keyword>
<dbReference type="KEGG" id="adin:H7849_01360"/>
<evidence type="ECO:0000256" key="2">
    <source>
        <dbReference type="ARBA" id="ARBA00022676"/>
    </source>
</evidence>
<reference evidence="5 6" key="1">
    <citation type="submission" date="2020-08" db="EMBL/GenBank/DDBJ databases">
        <title>Edaphobacter telluris sp. nov. and Acidobacterium dinghuensis sp. nov., two acidobacteria isolated from forest soil.</title>
        <authorList>
            <person name="Fu J."/>
            <person name="Qiu L."/>
        </authorList>
    </citation>
    <scope>NUCLEOTIDE SEQUENCE [LARGE SCALE GENOMIC DNA]</scope>
    <source>
        <strain evidence="5">4Y35</strain>
    </source>
</reference>
<proteinExistence type="inferred from homology"/>
<evidence type="ECO:0000256" key="3">
    <source>
        <dbReference type="ARBA" id="ARBA00022679"/>
    </source>
</evidence>
<organism evidence="5 6">
    <name type="scientific">Alloacidobacterium dinghuense</name>
    <dbReference type="NCBI Taxonomy" id="2763107"/>
    <lineage>
        <taxon>Bacteria</taxon>
        <taxon>Pseudomonadati</taxon>
        <taxon>Acidobacteriota</taxon>
        <taxon>Terriglobia</taxon>
        <taxon>Terriglobales</taxon>
        <taxon>Acidobacteriaceae</taxon>
        <taxon>Alloacidobacterium</taxon>
    </lineage>
</organism>
<evidence type="ECO:0000313" key="6">
    <source>
        <dbReference type="Proteomes" id="UP000515312"/>
    </source>
</evidence>
<protein>
    <submittedName>
        <fullName evidence="5">Glycosyltransferase family 2 protein</fullName>
    </submittedName>
</protein>
<dbReference type="InterPro" id="IPR050834">
    <property type="entry name" value="Glycosyltransf_2"/>
</dbReference>
<dbReference type="Proteomes" id="UP000515312">
    <property type="component" value="Chromosome"/>
</dbReference>
<dbReference type="EMBL" id="CP060394">
    <property type="protein sequence ID" value="QNI32693.1"/>
    <property type="molecule type" value="Genomic_DNA"/>
</dbReference>
<feature type="domain" description="Glycosyltransferase 2-like" evidence="4">
    <location>
        <begin position="7"/>
        <end position="156"/>
    </location>
</feature>
<keyword evidence="2" id="KW-0328">Glycosyltransferase</keyword>
<dbReference type="SUPFAM" id="SSF53448">
    <property type="entry name" value="Nucleotide-diphospho-sugar transferases"/>
    <property type="match status" value="1"/>
</dbReference>
<dbReference type="InterPro" id="IPR029044">
    <property type="entry name" value="Nucleotide-diphossugar_trans"/>
</dbReference>
<dbReference type="CDD" id="cd00761">
    <property type="entry name" value="Glyco_tranf_GTA_type"/>
    <property type="match status" value="1"/>
</dbReference>
<evidence type="ECO:0000259" key="4">
    <source>
        <dbReference type="Pfam" id="PF00535"/>
    </source>
</evidence>
<evidence type="ECO:0000313" key="5">
    <source>
        <dbReference type="EMBL" id="QNI32693.1"/>
    </source>
</evidence>
<name>A0A7G8BJH3_9BACT</name>
<dbReference type="AlphaFoldDB" id="A0A7G8BJH3"/>